<dbReference type="RefSeq" id="WP_256602981.1">
    <property type="nucleotide sequence ID" value="NZ_JANIBJ010000024.1"/>
</dbReference>
<dbReference type="Gene3D" id="3.30.200.20">
    <property type="entry name" value="Phosphorylase Kinase, domain 1"/>
    <property type="match status" value="1"/>
</dbReference>
<feature type="compositionally biased region" description="Basic and acidic residues" evidence="6">
    <location>
        <begin position="452"/>
        <end position="461"/>
    </location>
</feature>
<sequence length="481" mass="53006">MSQPSCPACLSPLSGQSFCSQCGWYRGMQQDAQYLPVGTVVNPPYRVARVLGHGGFGITYLGWDANLQIKVAIKEYMPRDFARRDPLSGRVLAHASAEAEFSAGLNCFLDEARNLAKFQQHPGIVSVLAFFPAFGTGYMVMEYVEGRTLKAYLDQRGRLDWARTLDIFMQIMDALRAVHSTGLLHRDVAPDNIYLCGDGRVKLLDFGAARARLGGNLQAGDTQTVLVKPGFAPEEQYRDDGRQGPWSDVYSLAASMYYCLTGIAPPDALDRVKQDTLKPLADLGAALPPAAERNLLAALAVDASQRPQSMEALQQRFLATQAELPAPAKTAIAHTPPSNRQALASADIDRPKQFQWWRWLLVAGIVLLLSLILRGRGERMPASSPIEAISQEIVSPAGQERSEVNGPAEEQQSALRRIRERQEAEQLKQQQEAALKRFEERRRLEQAAQSDKQTESAAEHMRSLCAEWGATMGCQEPGNSP</sequence>
<dbReference type="InterPro" id="IPR011009">
    <property type="entry name" value="Kinase-like_dom_sf"/>
</dbReference>
<evidence type="ECO:0000256" key="3">
    <source>
        <dbReference type="ARBA" id="ARBA00022777"/>
    </source>
</evidence>
<dbReference type="PANTHER" id="PTHR43289">
    <property type="entry name" value="MITOGEN-ACTIVATED PROTEIN KINASE KINASE KINASE 20-RELATED"/>
    <property type="match status" value="1"/>
</dbReference>
<dbReference type="InterPro" id="IPR020635">
    <property type="entry name" value="Tyr_kinase_cat_dom"/>
</dbReference>
<keyword evidence="7" id="KW-0812">Transmembrane</keyword>
<comment type="caution">
    <text evidence="9">The sequence shown here is derived from an EMBL/GenBank/DDBJ whole genome shotgun (WGS) entry which is preliminary data.</text>
</comment>
<organism evidence="9 10">
    <name type="scientific">Methylomonas subterranea</name>
    <dbReference type="NCBI Taxonomy" id="2952225"/>
    <lineage>
        <taxon>Bacteria</taxon>
        <taxon>Pseudomonadati</taxon>
        <taxon>Pseudomonadota</taxon>
        <taxon>Gammaproteobacteria</taxon>
        <taxon>Methylococcales</taxon>
        <taxon>Methylococcaceae</taxon>
        <taxon>Methylomonas</taxon>
    </lineage>
</organism>
<feature type="transmembrane region" description="Helical" evidence="7">
    <location>
        <begin position="356"/>
        <end position="373"/>
    </location>
</feature>
<proteinExistence type="predicted"/>
<name>A0ABT1TI14_9GAMM</name>
<dbReference type="PROSITE" id="PS50011">
    <property type="entry name" value="PROTEIN_KINASE_DOM"/>
    <property type="match status" value="1"/>
</dbReference>
<evidence type="ECO:0000256" key="5">
    <source>
        <dbReference type="PROSITE-ProRule" id="PRU10141"/>
    </source>
</evidence>
<keyword evidence="7" id="KW-1133">Transmembrane helix</keyword>
<evidence type="ECO:0000313" key="9">
    <source>
        <dbReference type="EMBL" id="MCQ8105097.1"/>
    </source>
</evidence>
<dbReference type="EMBL" id="JANIBJ010000024">
    <property type="protein sequence ID" value="MCQ8105097.1"/>
    <property type="molecule type" value="Genomic_DNA"/>
</dbReference>
<evidence type="ECO:0000256" key="2">
    <source>
        <dbReference type="ARBA" id="ARBA00022741"/>
    </source>
</evidence>
<evidence type="ECO:0000256" key="6">
    <source>
        <dbReference type="SAM" id="MobiDB-lite"/>
    </source>
</evidence>
<evidence type="ECO:0000259" key="8">
    <source>
        <dbReference type="PROSITE" id="PS50011"/>
    </source>
</evidence>
<keyword evidence="3 9" id="KW-0418">Kinase</keyword>
<evidence type="ECO:0000256" key="1">
    <source>
        <dbReference type="ARBA" id="ARBA00022679"/>
    </source>
</evidence>
<dbReference type="InterPro" id="IPR008266">
    <property type="entry name" value="Tyr_kinase_AS"/>
</dbReference>
<keyword evidence="1" id="KW-0808">Transferase</keyword>
<feature type="binding site" evidence="5">
    <location>
        <position position="74"/>
    </location>
    <ligand>
        <name>ATP</name>
        <dbReference type="ChEBI" id="CHEBI:30616"/>
    </ligand>
</feature>
<feature type="region of interest" description="Disordered" evidence="6">
    <location>
        <begin position="442"/>
        <end position="461"/>
    </location>
</feature>
<dbReference type="SUPFAM" id="SSF56112">
    <property type="entry name" value="Protein kinase-like (PK-like)"/>
    <property type="match status" value="1"/>
</dbReference>
<protein>
    <submittedName>
        <fullName evidence="9">Protein kinase</fullName>
    </submittedName>
</protein>
<dbReference type="Gene3D" id="1.10.510.10">
    <property type="entry name" value="Transferase(Phosphotransferase) domain 1"/>
    <property type="match status" value="1"/>
</dbReference>
<evidence type="ECO:0000256" key="7">
    <source>
        <dbReference type="SAM" id="Phobius"/>
    </source>
</evidence>
<dbReference type="GO" id="GO:0016301">
    <property type="term" value="F:kinase activity"/>
    <property type="evidence" value="ECO:0007669"/>
    <property type="project" value="UniProtKB-KW"/>
</dbReference>
<dbReference type="Proteomes" id="UP001524499">
    <property type="component" value="Unassembled WGS sequence"/>
</dbReference>
<dbReference type="InterPro" id="IPR017441">
    <property type="entry name" value="Protein_kinase_ATP_BS"/>
</dbReference>
<keyword evidence="7" id="KW-0472">Membrane</keyword>
<evidence type="ECO:0000256" key="4">
    <source>
        <dbReference type="ARBA" id="ARBA00022840"/>
    </source>
</evidence>
<dbReference type="PROSITE" id="PS00107">
    <property type="entry name" value="PROTEIN_KINASE_ATP"/>
    <property type="match status" value="1"/>
</dbReference>
<gene>
    <name evidence="9" type="ORF">NP590_13360</name>
</gene>
<dbReference type="CDD" id="cd14014">
    <property type="entry name" value="STKc_PknB_like"/>
    <property type="match status" value="1"/>
</dbReference>
<accession>A0ABT1TI14</accession>
<dbReference type="PANTHER" id="PTHR43289:SF34">
    <property type="entry name" value="SERINE_THREONINE-PROTEIN KINASE YBDM-RELATED"/>
    <property type="match status" value="1"/>
</dbReference>
<keyword evidence="10" id="KW-1185">Reference proteome</keyword>
<keyword evidence="2 5" id="KW-0547">Nucleotide-binding</keyword>
<dbReference type="SMART" id="SM00219">
    <property type="entry name" value="TyrKc"/>
    <property type="match status" value="1"/>
</dbReference>
<dbReference type="InterPro" id="IPR000719">
    <property type="entry name" value="Prot_kinase_dom"/>
</dbReference>
<keyword evidence="4 5" id="KW-0067">ATP-binding</keyword>
<dbReference type="PROSITE" id="PS00109">
    <property type="entry name" value="PROTEIN_KINASE_TYR"/>
    <property type="match status" value="1"/>
</dbReference>
<reference evidence="9 10" key="1">
    <citation type="submission" date="2022-07" db="EMBL/GenBank/DDBJ databases">
        <title>Methylomonas rivi sp. nov., Methylomonas rosea sp. nov., Methylomonas aureus sp. nov. and Methylomonas subterranea sp. nov., four novel methanotrophs isolated from a freshwater creek and the deep terrestrial subsurface.</title>
        <authorList>
            <person name="Abin C."/>
            <person name="Sankaranarayanan K."/>
            <person name="Garner C."/>
            <person name="Sindelar R."/>
            <person name="Kotary K."/>
            <person name="Garner R."/>
            <person name="Barclay S."/>
            <person name="Lawson P."/>
            <person name="Krumholz L."/>
        </authorList>
    </citation>
    <scope>NUCLEOTIDE SEQUENCE [LARGE SCALE GENOMIC DNA]</scope>
    <source>
        <strain evidence="9 10">SURF-2</strain>
    </source>
</reference>
<evidence type="ECO:0000313" key="10">
    <source>
        <dbReference type="Proteomes" id="UP001524499"/>
    </source>
</evidence>
<dbReference type="Pfam" id="PF00069">
    <property type="entry name" value="Pkinase"/>
    <property type="match status" value="1"/>
</dbReference>
<feature type="domain" description="Protein kinase" evidence="8">
    <location>
        <begin position="45"/>
        <end position="318"/>
    </location>
</feature>